<comment type="caution">
    <text evidence="5">The sequence shown here is derived from an EMBL/GenBank/DDBJ whole genome shotgun (WGS) entry which is preliminary data.</text>
</comment>
<evidence type="ECO:0000256" key="3">
    <source>
        <dbReference type="SAM" id="MobiDB-lite"/>
    </source>
</evidence>
<dbReference type="SMART" id="SM00025">
    <property type="entry name" value="Pumilio"/>
    <property type="match status" value="7"/>
</dbReference>
<dbReference type="PANTHER" id="PTHR12537:SF48">
    <property type="entry name" value="MEIOTIC COILED-COIL PROTEIN 2"/>
    <property type="match status" value="1"/>
</dbReference>
<organism evidence="5 6">
    <name type="scientific">Circinella minor</name>
    <dbReference type="NCBI Taxonomy" id="1195481"/>
    <lineage>
        <taxon>Eukaryota</taxon>
        <taxon>Fungi</taxon>
        <taxon>Fungi incertae sedis</taxon>
        <taxon>Mucoromycota</taxon>
        <taxon>Mucoromycotina</taxon>
        <taxon>Mucoromycetes</taxon>
        <taxon>Mucorales</taxon>
        <taxon>Lichtheimiaceae</taxon>
        <taxon>Circinella</taxon>
    </lineage>
</organism>
<dbReference type="EMBL" id="JAEPRB010000112">
    <property type="protein sequence ID" value="KAG2221320.1"/>
    <property type="molecule type" value="Genomic_DNA"/>
</dbReference>
<feature type="region of interest" description="Disordered" evidence="3">
    <location>
        <begin position="83"/>
        <end position="108"/>
    </location>
</feature>
<dbReference type="PANTHER" id="PTHR12537">
    <property type="entry name" value="RNA BINDING PROTEIN PUMILIO-RELATED"/>
    <property type="match status" value="1"/>
</dbReference>
<dbReference type="Pfam" id="PF00806">
    <property type="entry name" value="PUF"/>
    <property type="match status" value="8"/>
</dbReference>
<dbReference type="PROSITE" id="PS50302">
    <property type="entry name" value="PUM"/>
    <property type="match status" value="5"/>
</dbReference>
<name>A0A8H7S277_9FUNG</name>
<dbReference type="InterPro" id="IPR033712">
    <property type="entry name" value="Pumilio_RNA-bd"/>
</dbReference>
<proteinExistence type="predicted"/>
<dbReference type="GO" id="GO:0003730">
    <property type="term" value="F:mRNA 3'-UTR binding"/>
    <property type="evidence" value="ECO:0007669"/>
    <property type="project" value="TreeGrafter"/>
</dbReference>
<keyword evidence="6" id="KW-1185">Reference proteome</keyword>
<evidence type="ECO:0000259" key="4">
    <source>
        <dbReference type="PROSITE" id="PS50303"/>
    </source>
</evidence>
<dbReference type="GO" id="GO:0010608">
    <property type="term" value="P:post-transcriptional regulation of gene expression"/>
    <property type="evidence" value="ECO:0007669"/>
    <property type="project" value="TreeGrafter"/>
</dbReference>
<reference evidence="5 6" key="1">
    <citation type="submission" date="2020-12" db="EMBL/GenBank/DDBJ databases">
        <title>Metabolic potential, ecology and presence of endohyphal bacteria is reflected in genomic diversity of Mucoromycotina.</title>
        <authorList>
            <person name="Muszewska A."/>
            <person name="Okrasinska A."/>
            <person name="Steczkiewicz K."/>
            <person name="Drgas O."/>
            <person name="Orlowska M."/>
            <person name="Perlinska-Lenart U."/>
            <person name="Aleksandrzak-Piekarczyk T."/>
            <person name="Szatraj K."/>
            <person name="Zielenkiewicz U."/>
            <person name="Pilsyk S."/>
            <person name="Malc E."/>
            <person name="Mieczkowski P."/>
            <person name="Kruszewska J.S."/>
            <person name="Biernat P."/>
            <person name="Pawlowska J."/>
        </authorList>
    </citation>
    <scope>NUCLEOTIDE SEQUENCE [LARGE SCALE GENOMIC DNA]</scope>
    <source>
        <strain evidence="5 6">CBS 142.35</strain>
    </source>
</reference>
<feature type="compositionally biased region" description="Polar residues" evidence="3">
    <location>
        <begin position="353"/>
        <end position="366"/>
    </location>
</feature>
<dbReference type="SUPFAM" id="SSF48371">
    <property type="entry name" value="ARM repeat"/>
    <property type="match status" value="1"/>
</dbReference>
<dbReference type="Gene3D" id="1.25.10.10">
    <property type="entry name" value="Leucine-rich Repeat Variant"/>
    <property type="match status" value="1"/>
</dbReference>
<evidence type="ECO:0000256" key="1">
    <source>
        <dbReference type="ARBA" id="ARBA00022737"/>
    </source>
</evidence>
<feature type="repeat" description="Pumilio" evidence="2">
    <location>
        <begin position="458"/>
        <end position="493"/>
    </location>
</feature>
<dbReference type="InterPro" id="IPR001313">
    <property type="entry name" value="Pumilio_RNA-bd_rpt"/>
</dbReference>
<dbReference type="PROSITE" id="PS50303">
    <property type="entry name" value="PUM_HD"/>
    <property type="match status" value="1"/>
</dbReference>
<sequence length="761" mass="86726">MLTSSAATLATTTNSSITEEGILTMSNNNKWQQQQQQHHSSNDNDMPLFPLPPVSSSLKSRQSFGSSSLDDLDYFGRLTTRLPTPPSAFPGNVADHGSSGTPSPKEENYDLKHVGSFDYFDPFYSPLINKDNVTMTTTTNNNNNKMWRDDYLYNTNNSTHAEFTNNNNNNNNNHSIRQSQHISNMIPSAHVVFDKEQQQQNHQEEEGQALPIMARTLNNLLSMSMSTMNTMSSDHLRHHLCNAIDIIHNLVKSVDNTQAELDKKCHQVWSLQSCLSTKEREVQNIKQQLVLVTQLCDAQATQLSYQKKKQDVNITSVNDQQQQSLRQTKSLRNLHDNNKSVIITDTKILSTNSTTASVPSTTTLEKGSNRRRASPEKHANTNNNNNNNNTTDRRAHHHHQPTQNAEYRRKLIDKNTPVDWEVMIDKIIQRGDQQASLFLQQKLKAAHTEEQKQIIFESILPQAYPLMTSRFGNFLVQRLFEVGSHQQISALIAKMQGRIVSLTCQPFGCHVLQKAFDCCPDETTRSSMVQELFENIGETITHKHACHIWQKVFEMQWTSEAPPVMNRVNQALQGKWTQVALDETGSLVIQHIFENVCEQEKRPVLDEVLENIMIIAKGQWGNWVVQHILEQAQDSRDREHAFDVVLEHAAALSMDQFASKVVEKALRTGGSMFLEQFMEKVMSKHNQRRESLIDMASDQYGNYVVQWLINHAGSEHQVKMCRLIKKHMVSLRGSKYGQRVAFLVEKVLRSQEITTYPGGQQ</sequence>
<dbReference type="CDD" id="cd07920">
    <property type="entry name" value="Pumilio"/>
    <property type="match status" value="1"/>
</dbReference>
<dbReference type="Proteomes" id="UP000646827">
    <property type="component" value="Unassembled WGS sequence"/>
</dbReference>
<feature type="repeat" description="Pumilio" evidence="2">
    <location>
        <begin position="607"/>
        <end position="647"/>
    </location>
</feature>
<feature type="region of interest" description="Disordered" evidence="3">
    <location>
        <begin position="30"/>
        <end position="63"/>
    </location>
</feature>
<dbReference type="GO" id="GO:0005737">
    <property type="term" value="C:cytoplasm"/>
    <property type="evidence" value="ECO:0007669"/>
    <property type="project" value="TreeGrafter"/>
</dbReference>
<protein>
    <recommendedName>
        <fullName evidence="4">PUM-HD domain-containing protein</fullName>
    </recommendedName>
</protein>
<evidence type="ECO:0000313" key="5">
    <source>
        <dbReference type="EMBL" id="KAG2221320.1"/>
    </source>
</evidence>
<keyword evidence="1" id="KW-0677">Repeat</keyword>
<feature type="region of interest" description="Disordered" evidence="3">
    <location>
        <begin position="353"/>
        <end position="407"/>
    </location>
</feature>
<feature type="domain" description="PUM-HD" evidence="4">
    <location>
        <begin position="394"/>
        <end position="748"/>
    </location>
</feature>
<evidence type="ECO:0000256" key="2">
    <source>
        <dbReference type="PROSITE-ProRule" id="PRU00317"/>
    </source>
</evidence>
<accession>A0A8H7S277</accession>
<evidence type="ECO:0000313" key="6">
    <source>
        <dbReference type="Proteomes" id="UP000646827"/>
    </source>
</evidence>
<gene>
    <name evidence="5" type="ORF">INT45_014004</name>
</gene>
<dbReference type="InterPro" id="IPR033133">
    <property type="entry name" value="PUM-HD"/>
</dbReference>
<feature type="repeat" description="Pumilio" evidence="2">
    <location>
        <begin position="687"/>
        <end position="725"/>
    </location>
</feature>
<feature type="repeat" description="Pumilio" evidence="2">
    <location>
        <begin position="571"/>
        <end position="606"/>
    </location>
</feature>
<dbReference type="OrthoDB" id="668540at2759"/>
<dbReference type="InterPro" id="IPR011989">
    <property type="entry name" value="ARM-like"/>
</dbReference>
<feature type="repeat" description="Pumilio" evidence="2">
    <location>
        <begin position="494"/>
        <end position="530"/>
    </location>
</feature>
<dbReference type="InterPro" id="IPR016024">
    <property type="entry name" value="ARM-type_fold"/>
</dbReference>
<feature type="compositionally biased region" description="Low complexity" evidence="3">
    <location>
        <begin position="380"/>
        <end position="390"/>
    </location>
</feature>
<dbReference type="AlphaFoldDB" id="A0A8H7S277"/>